<dbReference type="Gene3D" id="1.10.510.10">
    <property type="entry name" value="Transferase(Phosphotransferase) domain 1"/>
    <property type="match status" value="1"/>
</dbReference>
<dbReference type="PROSITE" id="PS00452">
    <property type="entry name" value="GUANYLATE_CYCLASE_1"/>
    <property type="match status" value="1"/>
</dbReference>
<dbReference type="AlphaFoldDB" id="A0AAF3EJP3"/>
<evidence type="ECO:0000256" key="8">
    <source>
        <dbReference type="ARBA" id="ARBA00023136"/>
    </source>
</evidence>
<dbReference type="PANTHER" id="PTHR11920">
    <property type="entry name" value="GUANYLYL CYCLASE"/>
    <property type="match status" value="1"/>
</dbReference>
<evidence type="ECO:0000256" key="3">
    <source>
        <dbReference type="ARBA" id="ARBA00012202"/>
    </source>
</evidence>
<dbReference type="FunFam" id="3.30.70.1230:FF:000023">
    <property type="entry name" value="Guanylate cyclase"/>
    <property type="match status" value="1"/>
</dbReference>
<dbReference type="SMART" id="SM00044">
    <property type="entry name" value="CYCc"/>
    <property type="match status" value="1"/>
</dbReference>
<evidence type="ECO:0000256" key="15">
    <source>
        <dbReference type="SAM" id="MobiDB-lite"/>
    </source>
</evidence>
<organism evidence="19 20">
    <name type="scientific">Mesorhabditis belari</name>
    <dbReference type="NCBI Taxonomy" id="2138241"/>
    <lineage>
        <taxon>Eukaryota</taxon>
        <taxon>Metazoa</taxon>
        <taxon>Ecdysozoa</taxon>
        <taxon>Nematoda</taxon>
        <taxon>Chromadorea</taxon>
        <taxon>Rhabditida</taxon>
        <taxon>Rhabditina</taxon>
        <taxon>Rhabditomorpha</taxon>
        <taxon>Rhabditoidea</taxon>
        <taxon>Rhabditidae</taxon>
        <taxon>Mesorhabditinae</taxon>
        <taxon>Mesorhabditis</taxon>
    </lineage>
</organism>
<evidence type="ECO:0000256" key="4">
    <source>
        <dbReference type="ARBA" id="ARBA00022692"/>
    </source>
</evidence>
<feature type="compositionally biased region" description="Low complexity" evidence="15">
    <location>
        <begin position="557"/>
        <end position="573"/>
    </location>
</feature>
<dbReference type="GO" id="GO:0004016">
    <property type="term" value="F:adenylate cyclase activity"/>
    <property type="evidence" value="ECO:0007669"/>
    <property type="project" value="TreeGrafter"/>
</dbReference>
<dbReference type="Pfam" id="PF01094">
    <property type="entry name" value="ANF_receptor"/>
    <property type="match status" value="1"/>
</dbReference>
<proteinExistence type="inferred from homology"/>
<evidence type="ECO:0000256" key="5">
    <source>
        <dbReference type="ARBA" id="ARBA00022729"/>
    </source>
</evidence>
<dbReference type="Proteomes" id="UP000887575">
    <property type="component" value="Unassembled WGS sequence"/>
</dbReference>
<sequence length="1138" mass="126490">MLKVLQTTTPLPTPPPVTMNPNQLKFVIGMIVTETQQPYIGFSLTGGVIQLALQQIGYLHLLDTINFEFIVNYTDCSEGDAAGMAIYLMDKMNVDVILGPACSAGITPVAFNSNYYQVPQIAWGFSSQATLTDPVRFPFLTTITMNYRQLGYSLVALCQLYEWDVIGLITGNAGFGNCGNMMNDVTTALIDPAFNTTAISASLQYDTTAGRSVLVALLKKMQLKARIFAVCLPTDQSKRDFLIATTEAGMNSSDYVYIMLNTMGTGLGQLGKGGTNAVKLLTGFTPIWYDTVNNNSDGLDFVAQQAANNMLVLDTLTSGNVNGSVTTQLAPQVRANVRGPPFYCTTLDCIQNEQNSGGVGVGTFAPQLYDAFMWYAYCLNATMAYDPINGARNSTAYNLVQTSVSFVGWTGKVQMTSNITRVPTFFLYGLATNTRSAQFVNLTWAGTFDYMVATPNYDATAASTTIWAMRGGVVPLATPICNFDGKSCPLNDWQKSGMYVTIGGGVLLLFLLFFIIVIFYIVREKRKERARQDAEWQIPFLMLERAGKSRNEEKSMHSLQSSRSSNSFKSKASMGSKAETATMAYFILKGKQEEPVFAYKYSMLPRLHNEDFAEFRLLRKLEHDNVHRFIGICHDHSPMMSIWKYASRGTLEDVIAKGTINLDTFIAMALMKDLAEGLHFIHRSFLGAHGNLTSGTCWIDERWQLKVSGFGCMAFRRGAKLERKRQLWLAPELLRMPLSEGTKEADIYAYAIICSEIVTRREVYDLLNRNEKTEELLYMIKRGGQMPVRPTLNVHPDMELNPAVLHMIRDSWAEQPMDRPNITTIKRILKSMSGDGQQNLMDHVFSLMESYAETLEKEVQDRMVELVEEKKKGDLLLQRMLPKQVAEKLKLGQSVEPESFESVTIFFSDVVQFTNLAARCSPLQIVGLLNDLYTTFDTIIEQHQVYKVETIGDGYLCVSGLPYRNGIQHVKEIAEMSLGFLETVKLFRIPHLPSETVNLRIGIHSGSCVAGVVGLAMPRYCLFGDTVNTASRMESNGKPGKIHMSVDAMILLKQVGGYDMESRGEVIIKGKGVMETFWLNGRGSVQRTSQHIETTIILCQDQLTKMARNVAANATPIRINGIALKLIFGGKIGRIPAT</sequence>
<keyword evidence="11 13" id="KW-0456">Lyase</keyword>
<dbReference type="GO" id="GO:0007168">
    <property type="term" value="P:receptor guanylyl cyclase signaling pathway"/>
    <property type="evidence" value="ECO:0007669"/>
    <property type="project" value="TreeGrafter"/>
</dbReference>
<dbReference type="InterPro" id="IPR029787">
    <property type="entry name" value="Nucleotide_cyclase"/>
</dbReference>
<dbReference type="EC" id="4.6.1.2" evidence="3 14"/>
<dbReference type="InterPro" id="IPR001245">
    <property type="entry name" value="Ser-Thr/Tyr_kinase_cat_dom"/>
</dbReference>
<dbReference type="Pfam" id="PF00211">
    <property type="entry name" value="Guanylate_cyc"/>
    <property type="match status" value="1"/>
</dbReference>
<keyword evidence="4 16" id="KW-0812">Transmembrane</keyword>
<dbReference type="Gene3D" id="6.10.250.780">
    <property type="match status" value="1"/>
</dbReference>
<dbReference type="SUPFAM" id="SSF53822">
    <property type="entry name" value="Periplasmic binding protein-like I"/>
    <property type="match status" value="1"/>
</dbReference>
<dbReference type="InterPro" id="IPR011009">
    <property type="entry name" value="Kinase-like_dom_sf"/>
</dbReference>
<dbReference type="SUPFAM" id="SSF56112">
    <property type="entry name" value="Protein kinase-like (PK-like)"/>
    <property type="match status" value="1"/>
</dbReference>
<dbReference type="InterPro" id="IPR001054">
    <property type="entry name" value="A/G_cyclase"/>
</dbReference>
<dbReference type="InterPro" id="IPR018297">
    <property type="entry name" value="A/G_cyclase_CS"/>
</dbReference>
<evidence type="ECO:0000256" key="14">
    <source>
        <dbReference type="RuleBase" id="RU003431"/>
    </source>
</evidence>
<keyword evidence="12 14" id="KW-0141">cGMP biosynthesis</keyword>
<reference evidence="20" key="1">
    <citation type="submission" date="2024-02" db="UniProtKB">
        <authorList>
            <consortium name="WormBaseParasite"/>
        </authorList>
    </citation>
    <scope>IDENTIFICATION</scope>
</reference>
<dbReference type="GO" id="GO:0005524">
    <property type="term" value="F:ATP binding"/>
    <property type="evidence" value="ECO:0007669"/>
    <property type="project" value="InterPro"/>
</dbReference>
<dbReference type="WBParaSite" id="MBELARI_LOCUS14241.2">
    <property type="protein sequence ID" value="MBELARI_LOCUS14241.2"/>
    <property type="gene ID" value="MBELARI_LOCUS14241"/>
</dbReference>
<feature type="domain" description="Guanylate cyclase" evidence="18">
    <location>
        <begin position="904"/>
        <end position="1034"/>
    </location>
</feature>
<evidence type="ECO:0000259" key="18">
    <source>
        <dbReference type="PROSITE" id="PS50125"/>
    </source>
</evidence>
<dbReference type="GO" id="GO:0001653">
    <property type="term" value="F:peptide receptor activity"/>
    <property type="evidence" value="ECO:0007669"/>
    <property type="project" value="TreeGrafter"/>
</dbReference>
<evidence type="ECO:0000256" key="12">
    <source>
        <dbReference type="ARBA" id="ARBA00023293"/>
    </source>
</evidence>
<dbReference type="GO" id="GO:0004672">
    <property type="term" value="F:protein kinase activity"/>
    <property type="evidence" value="ECO:0007669"/>
    <property type="project" value="InterPro"/>
</dbReference>
<dbReference type="GO" id="GO:0007635">
    <property type="term" value="P:chemosensory behavior"/>
    <property type="evidence" value="ECO:0007669"/>
    <property type="project" value="UniProtKB-ARBA"/>
</dbReference>
<dbReference type="InterPro" id="IPR050401">
    <property type="entry name" value="Cyclic_nucleotide_synthase"/>
</dbReference>
<evidence type="ECO:0000256" key="16">
    <source>
        <dbReference type="SAM" id="Phobius"/>
    </source>
</evidence>
<keyword evidence="6" id="KW-0547">Nucleotide-binding</keyword>
<evidence type="ECO:0000256" key="9">
    <source>
        <dbReference type="ARBA" id="ARBA00023170"/>
    </source>
</evidence>
<dbReference type="InterPro" id="IPR000719">
    <property type="entry name" value="Prot_kinase_dom"/>
</dbReference>
<keyword evidence="7 16" id="KW-1133">Transmembrane helix</keyword>
<dbReference type="PROSITE" id="PS50011">
    <property type="entry name" value="PROTEIN_KINASE_DOM"/>
    <property type="match status" value="1"/>
</dbReference>
<dbReference type="Gene3D" id="3.40.50.2300">
    <property type="match status" value="2"/>
</dbReference>
<evidence type="ECO:0000313" key="19">
    <source>
        <dbReference type="Proteomes" id="UP000887575"/>
    </source>
</evidence>
<evidence type="ECO:0000256" key="13">
    <source>
        <dbReference type="RuleBase" id="RU000405"/>
    </source>
</evidence>
<evidence type="ECO:0000256" key="7">
    <source>
        <dbReference type="ARBA" id="ARBA00022989"/>
    </source>
</evidence>
<keyword evidence="8 16" id="KW-0472">Membrane</keyword>
<dbReference type="PROSITE" id="PS50125">
    <property type="entry name" value="GUANYLATE_CYCLASE_2"/>
    <property type="match status" value="1"/>
</dbReference>
<dbReference type="InterPro" id="IPR028082">
    <property type="entry name" value="Peripla_BP_I"/>
</dbReference>
<keyword evidence="9" id="KW-0675">Receptor</keyword>
<feature type="domain" description="Protein kinase" evidence="17">
    <location>
        <begin position="568"/>
        <end position="846"/>
    </location>
</feature>
<keyword evidence="5" id="KW-0732">Signal</keyword>
<accession>A0AAF3EJP3</accession>
<evidence type="ECO:0000256" key="1">
    <source>
        <dbReference type="ARBA" id="ARBA00001436"/>
    </source>
</evidence>
<comment type="similarity">
    <text evidence="13">Belongs to the adenylyl cyclase class-4/guanylyl cyclase family.</text>
</comment>
<dbReference type="PANTHER" id="PTHR11920:SF495">
    <property type="entry name" value="RECEPTOR-TYPE GUANYLATE CYCLASE GCY-7"/>
    <property type="match status" value="1"/>
</dbReference>
<evidence type="ECO:0000256" key="11">
    <source>
        <dbReference type="ARBA" id="ARBA00023239"/>
    </source>
</evidence>
<dbReference type="Gene3D" id="3.30.70.1230">
    <property type="entry name" value="Nucleotide cyclase"/>
    <property type="match status" value="1"/>
</dbReference>
<feature type="region of interest" description="Disordered" evidence="15">
    <location>
        <begin position="551"/>
        <end position="573"/>
    </location>
</feature>
<name>A0AAF3EJP3_9BILA</name>
<dbReference type="CDD" id="cd07302">
    <property type="entry name" value="CHD"/>
    <property type="match status" value="1"/>
</dbReference>
<dbReference type="InterPro" id="IPR001828">
    <property type="entry name" value="ANF_lig-bd_rcpt"/>
</dbReference>
<keyword evidence="19" id="KW-1185">Reference proteome</keyword>
<evidence type="ECO:0000256" key="10">
    <source>
        <dbReference type="ARBA" id="ARBA00023180"/>
    </source>
</evidence>
<dbReference type="GO" id="GO:0006935">
    <property type="term" value="P:chemotaxis"/>
    <property type="evidence" value="ECO:0007669"/>
    <property type="project" value="UniProtKB-ARBA"/>
</dbReference>
<dbReference type="GO" id="GO:0004383">
    <property type="term" value="F:guanylate cyclase activity"/>
    <property type="evidence" value="ECO:0007669"/>
    <property type="project" value="UniProtKB-EC"/>
</dbReference>
<feature type="transmembrane region" description="Helical" evidence="16">
    <location>
        <begin position="498"/>
        <end position="522"/>
    </location>
</feature>
<dbReference type="GO" id="GO:0035556">
    <property type="term" value="P:intracellular signal transduction"/>
    <property type="evidence" value="ECO:0007669"/>
    <property type="project" value="InterPro"/>
</dbReference>
<evidence type="ECO:0000256" key="2">
    <source>
        <dbReference type="ARBA" id="ARBA00004479"/>
    </source>
</evidence>
<protein>
    <recommendedName>
        <fullName evidence="3 14">Guanylate cyclase</fullName>
        <ecNumber evidence="3 14">4.6.1.2</ecNumber>
    </recommendedName>
</protein>
<dbReference type="CDD" id="cd06352">
    <property type="entry name" value="PBP1_NPR_GC-like"/>
    <property type="match status" value="1"/>
</dbReference>
<comment type="catalytic activity">
    <reaction evidence="1 14">
        <text>GTP = 3',5'-cyclic GMP + diphosphate</text>
        <dbReference type="Rhea" id="RHEA:13665"/>
        <dbReference type="ChEBI" id="CHEBI:33019"/>
        <dbReference type="ChEBI" id="CHEBI:37565"/>
        <dbReference type="ChEBI" id="CHEBI:57746"/>
        <dbReference type="EC" id="4.6.1.2"/>
    </reaction>
</comment>
<dbReference type="Pfam" id="PF07714">
    <property type="entry name" value="PK_Tyr_Ser-Thr"/>
    <property type="match status" value="1"/>
</dbReference>
<comment type="subcellular location">
    <subcellularLocation>
        <location evidence="2">Membrane</location>
        <topology evidence="2">Single-pass type I membrane protein</topology>
    </subcellularLocation>
</comment>
<evidence type="ECO:0000313" key="20">
    <source>
        <dbReference type="WBParaSite" id="MBELARI_LOCUS14241.2"/>
    </source>
</evidence>
<keyword evidence="10" id="KW-0325">Glycoprotein</keyword>
<dbReference type="SUPFAM" id="SSF55073">
    <property type="entry name" value="Nucleotide cyclase"/>
    <property type="match status" value="1"/>
</dbReference>
<evidence type="ECO:0000259" key="17">
    <source>
        <dbReference type="PROSITE" id="PS50011"/>
    </source>
</evidence>
<evidence type="ECO:0000256" key="6">
    <source>
        <dbReference type="ARBA" id="ARBA00022741"/>
    </source>
</evidence>
<dbReference type="GO" id="GO:0005886">
    <property type="term" value="C:plasma membrane"/>
    <property type="evidence" value="ECO:0007669"/>
    <property type="project" value="TreeGrafter"/>
</dbReference>